<dbReference type="Proteomes" id="UP000192277">
    <property type="component" value="Unassembled WGS sequence"/>
</dbReference>
<dbReference type="InterPro" id="IPR011047">
    <property type="entry name" value="Quinoprotein_ADH-like_sf"/>
</dbReference>
<proteinExistence type="predicted"/>
<dbReference type="SUPFAM" id="SSF50998">
    <property type="entry name" value="Quinoprotein alcohol dehydrogenase-like"/>
    <property type="match status" value="1"/>
</dbReference>
<keyword evidence="2" id="KW-1185">Reference proteome</keyword>
<evidence type="ECO:0000313" key="1">
    <source>
        <dbReference type="EMBL" id="OQP44007.1"/>
    </source>
</evidence>
<protein>
    <submittedName>
        <fullName evidence="1">Uncharacterized protein</fullName>
    </submittedName>
</protein>
<dbReference type="EMBL" id="LWBO01000034">
    <property type="protein sequence ID" value="OQP44007.1"/>
    <property type="molecule type" value="Genomic_DNA"/>
</dbReference>
<sequence>MAKIKDSSKHMQFAQAAIGSRNRIWFSGEEEDLFRLLQLKTDKWSVKTPDWNIVSLTGKEKDDGDFEVIVLGSNGELITGFPGGFEESHLDAKNKTPEKTGILRDIKIIGDVVVAVGMGPQVYLRKKAKWSNISPVAKDDKKADRGFNAVDGLKENEIVAVGYQGAIWLYNGKVWKQIESNTTKPLNAVLCLPSGDIYVCGASGTILKGNAKGFSPIENKVTSDNFYSLAYFREKIYVSTLTSLYVINNGKLETVKELTGYTTGHLYAHDDIMISTGVRHILLTEDGVKWKQVFCAV</sequence>
<reference evidence="1 2" key="1">
    <citation type="submission" date="2016-04" db="EMBL/GenBank/DDBJ databases">
        <authorList>
            <person name="Chen L."/>
            <person name="Zhuang W."/>
            <person name="Wang G."/>
        </authorList>
    </citation>
    <scope>NUCLEOTIDE SEQUENCE [LARGE SCALE GENOMIC DNA]</scope>
    <source>
        <strain evidence="2">GR20</strain>
    </source>
</reference>
<organism evidence="1 2">
    <name type="scientific">Niastella koreensis</name>
    <dbReference type="NCBI Taxonomy" id="354356"/>
    <lineage>
        <taxon>Bacteria</taxon>
        <taxon>Pseudomonadati</taxon>
        <taxon>Bacteroidota</taxon>
        <taxon>Chitinophagia</taxon>
        <taxon>Chitinophagales</taxon>
        <taxon>Chitinophagaceae</taxon>
        <taxon>Niastella</taxon>
    </lineage>
</organism>
<comment type="caution">
    <text evidence="1">The sequence shown here is derived from an EMBL/GenBank/DDBJ whole genome shotgun (WGS) entry which is preliminary data.</text>
</comment>
<gene>
    <name evidence="1" type="ORF">A4D02_11075</name>
</gene>
<accession>A0ABX3NRT2</accession>
<dbReference type="RefSeq" id="WP_014219010.1">
    <property type="nucleotide sequence ID" value="NZ_LWBO01000034.1"/>
</dbReference>
<name>A0ABX3NRT2_9BACT</name>
<evidence type="ECO:0000313" key="2">
    <source>
        <dbReference type="Proteomes" id="UP000192277"/>
    </source>
</evidence>